<feature type="region of interest" description="Disordered" evidence="11">
    <location>
        <begin position="173"/>
        <end position="200"/>
    </location>
</feature>
<feature type="compositionally biased region" description="Low complexity" evidence="11">
    <location>
        <begin position="866"/>
        <end position="876"/>
    </location>
</feature>
<dbReference type="GO" id="GO:0005524">
    <property type="term" value="F:ATP binding"/>
    <property type="evidence" value="ECO:0007669"/>
    <property type="project" value="UniProtKB-UniRule"/>
</dbReference>
<dbReference type="PROSITE" id="PS50011">
    <property type="entry name" value="PROTEIN_KINASE_DOM"/>
    <property type="match status" value="2"/>
</dbReference>
<feature type="region of interest" description="Disordered" evidence="11">
    <location>
        <begin position="855"/>
        <end position="897"/>
    </location>
</feature>
<keyword evidence="3" id="KW-0723">Serine/threonine-protein kinase</keyword>
<comment type="catalytic activity">
    <reaction evidence="8">
        <text>L-threonyl-[protein] + ATP = O-phospho-L-threonyl-[protein] + ADP + H(+)</text>
        <dbReference type="Rhea" id="RHEA:46608"/>
        <dbReference type="Rhea" id="RHEA-COMP:11060"/>
        <dbReference type="Rhea" id="RHEA-COMP:11605"/>
        <dbReference type="ChEBI" id="CHEBI:15378"/>
        <dbReference type="ChEBI" id="CHEBI:30013"/>
        <dbReference type="ChEBI" id="CHEBI:30616"/>
        <dbReference type="ChEBI" id="CHEBI:61977"/>
        <dbReference type="ChEBI" id="CHEBI:456216"/>
        <dbReference type="EC" id="2.7.11.1"/>
    </reaction>
</comment>
<dbReference type="PANTHER" id="PTHR22984:SF11">
    <property type="entry name" value="AURORA KINASE-RELATED"/>
    <property type="match status" value="1"/>
</dbReference>
<feature type="domain" description="Protein kinase" evidence="12">
    <location>
        <begin position="399"/>
        <end position="653"/>
    </location>
</feature>
<dbReference type="EMBL" id="SRMA01025499">
    <property type="protein sequence ID" value="TRY93778.1"/>
    <property type="molecule type" value="Genomic_DNA"/>
</dbReference>
<evidence type="ECO:0000256" key="10">
    <source>
        <dbReference type="PROSITE-ProRule" id="PRU10141"/>
    </source>
</evidence>
<dbReference type="Pfam" id="PF00069">
    <property type="entry name" value="Pkinase"/>
    <property type="match status" value="2"/>
</dbReference>
<dbReference type="InterPro" id="IPR000719">
    <property type="entry name" value="Prot_kinase_dom"/>
</dbReference>
<feature type="compositionally biased region" description="Low complexity" evidence="11">
    <location>
        <begin position="254"/>
        <end position="266"/>
    </location>
</feature>
<keyword evidence="4" id="KW-0808">Transferase</keyword>
<dbReference type="PROSITE" id="PS00108">
    <property type="entry name" value="PROTEIN_KINASE_ST"/>
    <property type="match status" value="2"/>
</dbReference>
<evidence type="ECO:0000256" key="2">
    <source>
        <dbReference type="ARBA" id="ARBA00012513"/>
    </source>
</evidence>
<dbReference type="Proteomes" id="UP000316079">
    <property type="component" value="Unassembled WGS sequence"/>
</dbReference>
<dbReference type="InterPro" id="IPR017441">
    <property type="entry name" value="Protein_kinase_ATP_BS"/>
</dbReference>
<evidence type="ECO:0000256" key="1">
    <source>
        <dbReference type="ARBA" id="ARBA00005505"/>
    </source>
</evidence>
<evidence type="ECO:0000256" key="8">
    <source>
        <dbReference type="ARBA" id="ARBA00047899"/>
    </source>
</evidence>
<dbReference type="FunFam" id="1.10.510.10:FF:000392">
    <property type="entry name" value="Pim proto-oncogene, serine/threonine kinase,-related 152"/>
    <property type="match status" value="2"/>
</dbReference>
<feature type="binding site" evidence="10">
    <location>
        <position position="428"/>
    </location>
    <ligand>
        <name>ATP</name>
        <dbReference type="ChEBI" id="CHEBI:30616"/>
    </ligand>
</feature>
<keyword evidence="5 10" id="KW-0547">Nucleotide-binding</keyword>
<feature type="domain" description="Protein kinase" evidence="12">
    <location>
        <begin position="1027"/>
        <end position="1281"/>
    </location>
</feature>
<evidence type="ECO:0000256" key="11">
    <source>
        <dbReference type="SAM" id="MobiDB-lite"/>
    </source>
</evidence>
<protein>
    <recommendedName>
        <fullName evidence="2">non-specific serine/threonine protein kinase</fullName>
        <ecNumber evidence="2">2.7.11.1</ecNumber>
    </recommendedName>
</protein>
<evidence type="ECO:0000256" key="6">
    <source>
        <dbReference type="ARBA" id="ARBA00022777"/>
    </source>
</evidence>
<evidence type="ECO:0000256" key="3">
    <source>
        <dbReference type="ARBA" id="ARBA00022527"/>
    </source>
</evidence>
<evidence type="ECO:0000313" key="13">
    <source>
        <dbReference type="EMBL" id="TRY93778.1"/>
    </source>
</evidence>
<dbReference type="SMART" id="SM00220">
    <property type="entry name" value="S_TKc"/>
    <property type="match status" value="2"/>
</dbReference>
<dbReference type="FunFam" id="3.30.200.20:FF:000246">
    <property type="entry name" value="Pim proto-oncogene, serine/threonine kinase,-related 152"/>
    <property type="match status" value="2"/>
</dbReference>
<dbReference type="GO" id="GO:0043066">
    <property type="term" value="P:negative regulation of apoptotic process"/>
    <property type="evidence" value="ECO:0007669"/>
    <property type="project" value="TreeGrafter"/>
</dbReference>
<accession>A0A553QVK0</accession>
<proteinExistence type="inferred from homology"/>
<dbReference type="Gene3D" id="3.30.200.20">
    <property type="entry name" value="Phosphorylase Kinase, domain 1"/>
    <property type="match status" value="2"/>
</dbReference>
<dbReference type="GO" id="GO:0004674">
    <property type="term" value="F:protein serine/threonine kinase activity"/>
    <property type="evidence" value="ECO:0007669"/>
    <property type="project" value="UniProtKB-KW"/>
</dbReference>
<comment type="caution">
    <text evidence="13">The sequence shown here is derived from an EMBL/GenBank/DDBJ whole genome shotgun (WGS) entry which is preliminary data.</text>
</comment>
<feature type="region of interest" description="Disordered" evidence="11">
    <location>
        <begin position="809"/>
        <end position="836"/>
    </location>
</feature>
<dbReference type="InterPro" id="IPR051138">
    <property type="entry name" value="PIM_Ser/Thr_kinase"/>
</dbReference>
<keyword evidence="14" id="KW-1185">Reference proteome</keyword>
<feature type="region of interest" description="Disordered" evidence="11">
    <location>
        <begin position="110"/>
        <end position="129"/>
    </location>
</feature>
<dbReference type="EC" id="2.7.11.1" evidence="2"/>
<dbReference type="OrthoDB" id="8596411at2759"/>
<keyword evidence="7 10" id="KW-0067">ATP-binding</keyword>
<dbReference type="InterPro" id="IPR008271">
    <property type="entry name" value="Ser/Thr_kinase_AS"/>
</dbReference>
<feature type="binding site" evidence="10">
    <location>
        <position position="1056"/>
    </location>
    <ligand>
        <name>ATP</name>
        <dbReference type="ChEBI" id="CHEBI:30616"/>
    </ligand>
</feature>
<keyword evidence="6" id="KW-0418">Kinase</keyword>
<dbReference type="GO" id="GO:0007346">
    <property type="term" value="P:regulation of mitotic cell cycle"/>
    <property type="evidence" value="ECO:0007669"/>
    <property type="project" value="TreeGrafter"/>
</dbReference>
<dbReference type="SUPFAM" id="SSF56112">
    <property type="entry name" value="Protein kinase-like (PK-like)"/>
    <property type="match status" value="2"/>
</dbReference>
<name>A0A553QVK0_9TELE</name>
<evidence type="ECO:0000259" key="12">
    <source>
        <dbReference type="PROSITE" id="PS50011"/>
    </source>
</evidence>
<dbReference type="GO" id="GO:0005737">
    <property type="term" value="C:cytoplasm"/>
    <property type="evidence" value="ECO:0007669"/>
    <property type="project" value="TreeGrafter"/>
</dbReference>
<dbReference type="PANTHER" id="PTHR22984">
    <property type="entry name" value="SERINE/THREONINE-PROTEIN KINASE PIM"/>
    <property type="match status" value="1"/>
</dbReference>
<sequence length="1301" mass="145118">MELAESVACEDPPEDSRCSRQCYGASQRQTLSTHEQLISGAGEGCVIGRFTPSASTTRSREHNQQQFIEELAVDDDGGRRLDGNENSLNQDFSVEALVEQPCRSKVSHIVEGHREHQDPELPFLDSSSSKDPTDFPVLQVSGDSSLVSSPVISPDLSVIIRYSGIISEIDSAATSRADDEKNSSEISAEEQFIESSLSSTSDYSPDAELLAAAHTEEPCFSKASHIVEGHREHQESELPFLESSSSEDPADPPVLQVSGDSSLVSSPVISPDPSVIIRDSGNINLKQDLSVEVLVDPEQLCNSKASHIVEGHREHQDPELPVLESSPVISPDPSVIISESGIISEIDSAATSRADDEKDSLWFSAKEEFIESSVSSAAGYSPDAELLSAAHTDNIFSRYQVFEKLGAGGFGSVFAAVRCQDELKVALKFVHKTPDTEYIYVAYHRNPVPKEIGLSIMAASGLYCPNIIQLLDWEDFPDYYIMVLERPLPCMDLDKFLRFRGVLSEREAQWIMWQAVSAAHFCFFRGVFHRDIKLENLLVDPSTLQIKLIDFGCGDLIKNSAYTSFAGTKAYCPPEYFEKKEYHAFPATVYSLGILMFILLHGRFPTPDDLYYIENDWSTYMFSEECCHLMWSCLRSDPEQRIPFEQIYSHNWFLVGSADQARYFYQEHSDAARELRNSLICPCSLQSSFNYTTRSREHNQQQFIEELAVDDDGGRRLDGNENSLNQDFSFEALVEQPCRSKVSHIVEGHREHQDPELPFLDSSSSKDPTDFPVLQVSGDSSLVSSPVISPDLSVIICYSGIISEIDSAATSRADDEKNSSEISAEEQFIESSLSSTSDYSPDAELLAAAHTASHIVEGHREHQESELPFLESSSSEDPADPPVLQVSGDSSLVSSPVISPDPSVIIRDSGNINLKQDLSVEVLVDPEQPCNSKASHIVEGHREHQDPELPVLESSPVISPDPSVIISESGIISEIDSAATSRADDENDSLWFSAKEFIESSVSSAAGYSPDAELLSAAHTDNIFSHYQVFEKLGAGGFGSVFAAVRCQDGLKVALKFVHKTPDTEYIYVAYHRNPVPKEIGLSIMAASGLYCPNIIQLLDWEDFPDYYIMVLERPLPCMDLDKFLRFRGVLSEREAQWIMWQAVSAAHFCFFRGVFHRDIKLENLLVEPSTLQIKLIDFGCGDLIKNSAYTSFAGTKAYCPPEYFEKKEYHAFPATVYSLGILMFILLHGRFPTPDDLYYIENDWSTYMFSEECCHLMWSCLRSDPEQRIPFEQIYSHNWFLVGSADQAHYFYQEDIIQEA</sequence>
<dbReference type="InterPro" id="IPR011009">
    <property type="entry name" value="Kinase-like_dom_sf"/>
</dbReference>
<comment type="similarity">
    <text evidence="1">Belongs to the protein kinase superfamily. CAMK Ser/Thr protein kinase family. PIM subfamily.</text>
</comment>
<evidence type="ECO:0000256" key="9">
    <source>
        <dbReference type="ARBA" id="ARBA00048679"/>
    </source>
</evidence>
<feature type="compositionally biased region" description="Low complexity" evidence="11">
    <location>
        <begin position="883"/>
        <end position="897"/>
    </location>
</feature>
<feature type="compositionally biased region" description="Low complexity" evidence="11">
    <location>
        <begin position="237"/>
        <end position="247"/>
    </location>
</feature>
<evidence type="ECO:0000256" key="7">
    <source>
        <dbReference type="ARBA" id="ARBA00022840"/>
    </source>
</evidence>
<evidence type="ECO:0000256" key="4">
    <source>
        <dbReference type="ARBA" id="ARBA00022679"/>
    </source>
</evidence>
<feature type="compositionally biased region" description="Basic and acidic residues" evidence="11">
    <location>
        <begin position="856"/>
        <end position="865"/>
    </location>
</feature>
<organism evidence="13 14">
    <name type="scientific">Danionella cerebrum</name>
    <dbReference type="NCBI Taxonomy" id="2873325"/>
    <lineage>
        <taxon>Eukaryota</taxon>
        <taxon>Metazoa</taxon>
        <taxon>Chordata</taxon>
        <taxon>Craniata</taxon>
        <taxon>Vertebrata</taxon>
        <taxon>Euteleostomi</taxon>
        <taxon>Actinopterygii</taxon>
        <taxon>Neopterygii</taxon>
        <taxon>Teleostei</taxon>
        <taxon>Ostariophysi</taxon>
        <taxon>Cypriniformes</taxon>
        <taxon>Danionidae</taxon>
        <taxon>Danioninae</taxon>
        <taxon>Danionella</taxon>
    </lineage>
</organism>
<comment type="catalytic activity">
    <reaction evidence="9">
        <text>L-seryl-[protein] + ATP = O-phospho-L-seryl-[protein] + ADP + H(+)</text>
        <dbReference type="Rhea" id="RHEA:17989"/>
        <dbReference type="Rhea" id="RHEA-COMP:9863"/>
        <dbReference type="Rhea" id="RHEA-COMP:11604"/>
        <dbReference type="ChEBI" id="CHEBI:15378"/>
        <dbReference type="ChEBI" id="CHEBI:29999"/>
        <dbReference type="ChEBI" id="CHEBI:30616"/>
        <dbReference type="ChEBI" id="CHEBI:83421"/>
        <dbReference type="ChEBI" id="CHEBI:456216"/>
        <dbReference type="EC" id="2.7.11.1"/>
    </reaction>
</comment>
<evidence type="ECO:0000313" key="14">
    <source>
        <dbReference type="Proteomes" id="UP000316079"/>
    </source>
</evidence>
<dbReference type="PROSITE" id="PS00107">
    <property type="entry name" value="PROTEIN_KINASE_ATP"/>
    <property type="match status" value="2"/>
</dbReference>
<feature type="compositionally biased region" description="Basic and acidic residues" evidence="11">
    <location>
        <begin position="110"/>
        <end position="119"/>
    </location>
</feature>
<reference evidence="13 14" key="1">
    <citation type="journal article" date="2019" name="Sci. Data">
        <title>Hybrid genome assembly and annotation of Danionella translucida.</title>
        <authorList>
            <person name="Kadobianskyi M."/>
            <person name="Schulze L."/>
            <person name="Schuelke M."/>
            <person name="Judkewitz B."/>
        </authorList>
    </citation>
    <scope>NUCLEOTIDE SEQUENCE [LARGE SCALE GENOMIC DNA]</scope>
    <source>
        <strain evidence="13 14">Bolton</strain>
    </source>
</reference>
<dbReference type="Gene3D" id="1.10.510.10">
    <property type="entry name" value="Transferase(Phosphotransferase) domain 1"/>
    <property type="match status" value="2"/>
</dbReference>
<dbReference type="STRING" id="623744.A0A553QVK0"/>
<evidence type="ECO:0000256" key="5">
    <source>
        <dbReference type="ARBA" id="ARBA00022741"/>
    </source>
</evidence>
<feature type="region of interest" description="Disordered" evidence="11">
    <location>
        <begin position="231"/>
        <end position="266"/>
    </location>
</feature>
<gene>
    <name evidence="13" type="ORF">DNTS_001731</name>
</gene>